<evidence type="ECO:0000256" key="1">
    <source>
        <dbReference type="SAM" id="MobiDB-lite"/>
    </source>
</evidence>
<name>A0A3D8RIZ5_9HELO</name>
<evidence type="ECO:0000313" key="2">
    <source>
        <dbReference type="EMBL" id="RDW73940.1"/>
    </source>
</evidence>
<feature type="compositionally biased region" description="Acidic residues" evidence="1">
    <location>
        <begin position="36"/>
        <end position="50"/>
    </location>
</feature>
<proteinExistence type="predicted"/>
<keyword evidence="3" id="KW-1185">Reference proteome</keyword>
<dbReference type="EMBL" id="PDLN01000010">
    <property type="protein sequence ID" value="RDW73940.1"/>
    <property type="molecule type" value="Genomic_DNA"/>
</dbReference>
<comment type="caution">
    <text evidence="2">The sequence shown here is derived from an EMBL/GenBank/DDBJ whole genome shotgun (WGS) entry which is preliminary data.</text>
</comment>
<dbReference type="Proteomes" id="UP000256328">
    <property type="component" value="Unassembled WGS sequence"/>
</dbReference>
<feature type="compositionally biased region" description="Polar residues" evidence="1">
    <location>
        <begin position="1"/>
        <end position="14"/>
    </location>
</feature>
<evidence type="ECO:0008006" key="4">
    <source>
        <dbReference type="Google" id="ProtNLM"/>
    </source>
</evidence>
<evidence type="ECO:0000313" key="3">
    <source>
        <dbReference type="Proteomes" id="UP000256328"/>
    </source>
</evidence>
<reference evidence="2 3" key="1">
    <citation type="journal article" date="2018" name="IMA Fungus">
        <title>IMA Genome-F 9: Draft genome sequence of Annulohypoxylon stygium, Aspergillus mulundensis, Berkeleyomyces basicola (syn. Thielaviopsis basicola), Ceratocystis smalleyi, two Cercospora beticola strains, Coleophoma cylindrospora, Fusarium fracticaudum, Phialophora cf. hyalina, and Morchella septimelata.</title>
        <authorList>
            <person name="Wingfield B.D."/>
            <person name="Bills G.F."/>
            <person name="Dong Y."/>
            <person name="Huang W."/>
            <person name="Nel W.J."/>
            <person name="Swalarsk-Parry B.S."/>
            <person name="Vaghefi N."/>
            <person name="Wilken P.M."/>
            <person name="An Z."/>
            <person name="de Beer Z.W."/>
            <person name="De Vos L."/>
            <person name="Chen L."/>
            <person name="Duong T.A."/>
            <person name="Gao Y."/>
            <person name="Hammerbacher A."/>
            <person name="Kikkert J.R."/>
            <person name="Li Y."/>
            <person name="Li H."/>
            <person name="Li K."/>
            <person name="Li Q."/>
            <person name="Liu X."/>
            <person name="Ma X."/>
            <person name="Naidoo K."/>
            <person name="Pethybridge S.J."/>
            <person name="Sun J."/>
            <person name="Steenkamp E.T."/>
            <person name="van der Nest M.A."/>
            <person name="van Wyk S."/>
            <person name="Wingfield M.J."/>
            <person name="Xiong C."/>
            <person name="Yue Q."/>
            <person name="Zhang X."/>
        </authorList>
    </citation>
    <scope>NUCLEOTIDE SEQUENCE [LARGE SCALE GENOMIC DNA]</scope>
    <source>
        <strain evidence="2 3">BP5796</strain>
    </source>
</reference>
<protein>
    <recommendedName>
        <fullName evidence="4">BTB domain-containing protein</fullName>
    </recommendedName>
</protein>
<sequence>MSFQRLKTTFTTPQSSLSASSKVASSPFPTPAADQSDSESSIDTDDMVDDDEREEVDILINMLPKVRIRTIRDVLVAENGDQTKAARVLANMPVGEKSKGHRALMSGISSISSTSTKSTKNPALTPNICLGEKTEGRQALMSGISPISSTPTKSTENPVLTPNIRLATREKLDSPSIKHVLRPDPVPSEIIEISDDDVFFVKIVATGDRQNGEILVKQGDSSASKVENMKENAMTQYRLPSEAALPDYRRVIEIEDDEPESVWNTMQARPFLVKDEDQTPIVNRSSQMEWDAYASRKRNSLKRSGSPVRSERAMKKTRVEDIKAAAALMPATAWVLKHINYTADRVNILLVDSSSRRIVPKALLKDASIVFTEILNKLPQYLFENPELRIDGVKDHIFDMILQWIVTKNVTPVPLYATIVEEQITTYLDFALAVERFDIDGTSLMVEERLKKLLCEFRSAMKGKHIVKAFELSEGHIIRKLFVKALVQPYIESKPAGSNSPNYLTADDLESFKGSENPLGMNTEEETQRKIAFGAKFPFKKEVRSTEGLGAELNAMVVTTYSTIERIKKPRSRVLRCYLFDPLTEKQFEMP</sequence>
<dbReference type="OrthoDB" id="636773at2759"/>
<accession>A0A3D8RIZ5</accession>
<feature type="region of interest" description="Disordered" evidence="1">
    <location>
        <begin position="1"/>
        <end position="50"/>
    </location>
</feature>
<feature type="compositionally biased region" description="Low complexity" evidence="1">
    <location>
        <begin position="15"/>
        <end position="26"/>
    </location>
</feature>
<gene>
    <name evidence="2" type="ORF">BP5796_07382</name>
</gene>
<dbReference type="AlphaFoldDB" id="A0A3D8RIZ5"/>
<organism evidence="2 3">
    <name type="scientific">Coleophoma crateriformis</name>
    <dbReference type="NCBI Taxonomy" id="565419"/>
    <lineage>
        <taxon>Eukaryota</taxon>
        <taxon>Fungi</taxon>
        <taxon>Dikarya</taxon>
        <taxon>Ascomycota</taxon>
        <taxon>Pezizomycotina</taxon>
        <taxon>Leotiomycetes</taxon>
        <taxon>Helotiales</taxon>
        <taxon>Dermateaceae</taxon>
        <taxon>Coleophoma</taxon>
    </lineage>
</organism>